<dbReference type="InterPro" id="IPR050602">
    <property type="entry name" value="Malonyl-ACP_OMT"/>
</dbReference>
<feature type="domain" description="Methyltransferase type 11" evidence="6">
    <location>
        <begin position="91"/>
        <end position="182"/>
    </location>
</feature>
<organism evidence="7 8">
    <name type="scientific">Artemia franciscana</name>
    <name type="common">Brine shrimp</name>
    <name type="synonym">Artemia sanfranciscana</name>
    <dbReference type="NCBI Taxonomy" id="6661"/>
    <lineage>
        <taxon>Eukaryota</taxon>
        <taxon>Metazoa</taxon>
        <taxon>Ecdysozoa</taxon>
        <taxon>Arthropoda</taxon>
        <taxon>Crustacea</taxon>
        <taxon>Branchiopoda</taxon>
        <taxon>Anostraca</taxon>
        <taxon>Artemiidae</taxon>
        <taxon>Artemia</taxon>
    </lineage>
</organism>
<evidence type="ECO:0000313" key="8">
    <source>
        <dbReference type="Proteomes" id="UP001187531"/>
    </source>
</evidence>
<dbReference type="InterPro" id="IPR013216">
    <property type="entry name" value="Methyltransf_11"/>
</dbReference>
<dbReference type="GO" id="GO:0032259">
    <property type="term" value="P:methylation"/>
    <property type="evidence" value="ECO:0007669"/>
    <property type="project" value="UniProtKB-KW"/>
</dbReference>
<accession>A0AA88I9C9</accession>
<dbReference type="GO" id="GO:0008757">
    <property type="term" value="F:S-adenosylmethionine-dependent methyltransferase activity"/>
    <property type="evidence" value="ECO:0007669"/>
    <property type="project" value="InterPro"/>
</dbReference>
<evidence type="ECO:0000256" key="4">
    <source>
        <dbReference type="ARBA" id="ARBA00041833"/>
    </source>
</evidence>
<evidence type="ECO:0000313" key="7">
    <source>
        <dbReference type="EMBL" id="KAK2726655.1"/>
    </source>
</evidence>
<evidence type="ECO:0000256" key="3">
    <source>
        <dbReference type="ARBA" id="ARBA00040937"/>
    </source>
</evidence>
<dbReference type="Proteomes" id="UP001187531">
    <property type="component" value="Unassembled WGS sequence"/>
</dbReference>
<keyword evidence="1" id="KW-0489">Methyltransferase</keyword>
<dbReference type="AlphaFoldDB" id="A0AA88I9C9"/>
<dbReference type="PANTHER" id="PTHR13090">
    <property type="entry name" value="ARGININE-HYDROXYLASE NDUFAF5, MITOCHONDRIAL"/>
    <property type="match status" value="1"/>
</dbReference>
<dbReference type="Gene3D" id="3.40.50.150">
    <property type="entry name" value="Vaccinia Virus protein VP39"/>
    <property type="match status" value="1"/>
</dbReference>
<evidence type="ECO:0000256" key="2">
    <source>
        <dbReference type="ARBA" id="ARBA00022679"/>
    </source>
</evidence>
<comment type="caution">
    <text evidence="7">The sequence shown here is derived from an EMBL/GenBank/DDBJ whole genome shotgun (WGS) entry which is preliminary data.</text>
</comment>
<dbReference type="PANTHER" id="PTHR13090:SF1">
    <property type="entry name" value="ARGININE-HYDROXYLASE NDUFAF5, MITOCHONDRIAL"/>
    <property type="match status" value="1"/>
</dbReference>
<proteinExistence type="predicted"/>
<feature type="non-terminal residue" evidence="7">
    <location>
        <position position="352"/>
    </location>
</feature>
<dbReference type="EMBL" id="JAVRJZ010000001">
    <property type="protein sequence ID" value="KAK2726655.1"/>
    <property type="molecule type" value="Genomic_DNA"/>
</dbReference>
<evidence type="ECO:0000256" key="5">
    <source>
        <dbReference type="ARBA" id="ARBA00042549"/>
    </source>
</evidence>
<keyword evidence="2" id="KW-0808">Transferase</keyword>
<sequence>NFQMAKILKKIEHVLSVSNSATNLIKGISSRDFSDGKSIVNVFDRSAKNLQRQRSASMENSHVYDYLKEESGYRLSDRVFDIKRKFDRVADLGCGKGYASKHLLDSTVSNLVMIDSCKEILNMAEVPSGINVEKRLADEELIQLDENSVDLVLSSLSLHWVNDLPGTFDNIMKGLKNDGVFIGSVFGGDTLFELRCSVQLAEIEREGGFGPHISPFTAVRDVGGLLNRSGFTMLTIDSDEMVINYPSMFELLWDLKGMGENNAAWTRKPYLQRDSLMAAAAVYKEMYGYPDESIPATFQILYFIGWKPDRSQPKALPRGSGNFSLKDLHRLDEVVKQTKVQPAKNPYSTEKE</sequence>
<dbReference type="GO" id="GO:0005739">
    <property type="term" value="C:mitochondrion"/>
    <property type="evidence" value="ECO:0007669"/>
    <property type="project" value="TreeGrafter"/>
</dbReference>
<dbReference type="GO" id="GO:0032981">
    <property type="term" value="P:mitochondrial respiratory chain complex I assembly"/>
    <property type="evidence" value="ECO:0007669"/>
    <property type="project" value="TreeGrafter"/>
</dbReference>
<dbReference type="InterPro" id="IPR029063">
    <property type="entry name" value="SAM-dependent_MTases_sf"/>
</dbReference>
<protein>
    <recommendedName>
        <fullName evidence="3">Arginine-hydroxylase NDUFAF5, mitochondrial</fullName>
    </recommendedName>
    <alternativeName>
        <fullName evidence="4">NADH dehydrogenase [ubiquinone] 1 alpha subcomplex assembly factor 5</fullName>
    </alternativeName>
    <alternativeName>
        <fullName evidence="5">Putative methyltransferase NDUFAF5</fullName>
    </alternativeName>
</protein>
<keyword evidence="8" id="KW-1185">Reference proteome</keyword>
<evidence type="ECO:0000256" key="1">
    <source>
        <dbReference type="ARBA" id="ARBA00022603"/>
    </source>
</evidence>
<dbReference type="SUPFAM" id="SSF53335">
    <property type="entry name" value="S-adenosyl-L-methionine-dependent methyltransferases"/>
    <property type="match status" value="1"/>
</dbReference>
<gene>
    <name evidence="7" type="ORF">QYM36_007476</name>
</gene>
<evidence type="ECO:0000259" key="6">
    <source>
        <dbReference type="Pfam" id="PF08241"/>
    </source>
</evidence>
<dbReference type="CDD" id="cd02440">
    <property type="entry name" value="AdoMet_MTases"/>
    <property type="match status" value="1"/>
</dbReference>
<name>A0AA88I9C9_ARTSF</name>
<reference evidence="7" key="1">
    <citation type="submission" date="2023-07" db="EMBL/GenBank/DDBJ databases">
        <title>Chromosome-level genome assembly of Artemia franciscana.</title>
        <authorList>
            <person name="Jo E."/>
        </authorList>
    </citation>
    <scope>NUCLEOTIDE SEQUENCE</scope>
    <source>
        <tissue evidence="7">Whole body</tissue>
    </source>
</reference>
<dbReference type="Pfam" id="PF08241">
    <property type="entry name" value="Methyltransf_11"/>
    <property type="match status" value="1"/>
</dbReference>